<name>A0A7J8M3H6_9ROSI</name>
<sequence length="1067" mass="115787">MPGNEVGDRIHNFLGQEGLPQGQHHSQGLDTAWPGLNNNRWVGSQRQVGGPLVSSLKNFSVHQLAECDRGQTGQSSSRQHDLNFTQSGLRFETASRSQNQSPTANGYLLGHQAFQTSQNEPNFLGVDTVSRCLSPLDSQIGNGPDLSKKNSLRLESTESPMNYDFFGGQQQISAQHSGMIQSLPRQQSGMNDMQLLQQNAMLKQMQELQRQQFLRPQFQLPDARQLSSANQVSSTVKHGLGSLSPAPINGVPVHDASNYSWQPEHMAPNWLQHGTSLSMHVSSGGFTFSPERGQASLMGLVPQQVDQSFYGTTSNARGNPYHHSSVQMEKPSMQQLPASSNSFPGNQYALFSDQVGLQDGRQGDQGKNVFGATTGQGLNTGFRPETLQEMAIQPNNAVMQESYDGRQERPGPSEISLEKSTAQAAPSQSVATLDATEEKILFGSDDSVWDIFGKSTNMGSVLDGTDSFGALPSLQSGSWSALMQSAVAETSSNDLGAQEEWSGLGVQNSEPSSRNMPSQIVNDGSKHQLAWADNNLQTASTLNSKSFPMSSDANINLDFFSIPGVQQSGVQIANEQTGKIHNDSSQKFVQQLTEERNKRLDCSPLQKPVAECVQIFGNVAHSPNMQVSAKSISGHQQDMAVHNLRVQPHNKPNGWSFIESASHSGEAISKSQDIDCALQPSQNSDHRGAMSEEKGHGSFLGYPVPDANSEWGNLNSGLGSPQVNREGSELDNVAAITDSRTARVTEDSSQQLPNNHNLNLRRSTDSKVNSGPSKVQARYLQNQDKNPRTFDSSRNDCLDKGASEANILENSNVKETSNDSFNPNLSHPCSTGGMRDNVWLDVNDRHGGKQKPSVRISHKPSGIRKFQFHPMGDLDVEVEPSYGTKSVAHSQAMSLNISQGLKGHDRGYFGQSKFTGHATRESIETEKGCFPGIQVDEVPSRSSNQGSASDRSFVGSVLNKTAPMSQNMLELLPKTDQPREHGTATRLSPSERNLSSEMPDTETSDGSVGQFQHNRPPASQGFGLQLGLPSQRFTNPDRAMSSQSSPQRVSSLNSVLGSSEVGRKGHA</sequence>
<dbReference type="EMBL" id="JABEZX010000006">
    <property type="protein sequence ID" value="MBA0559224.1"/>
    <property type="molecule type" value="Genomic_DNA"/>
</dbReference>
<evidence type="ECO:0000256" key="1">
    <source>
        <dbReference type="SAM" id="MobiDB-lite"/>
    </source>
</evidence>
<feature type="region of interest" description="Disordered" evidence="1">
    <location>
        <begin position="496"/>
        <end position="518"/>
    </location>
</feature>
<feature type="compositionally biased region" description="Basic and acidic residues" evidence="1">
    <location>
        <begin position="785"/>
        <end position="794"/>
    </location>
</feature>
<feature type="compositionally biased region" description="Basic and acidic residues" evidence="1">
    <location>
        <begin position="684"/>
        <end position="696"/>
    </location>
</feature>
<dbReference type="AlphaFoldDB" id="A0A7J8M3H6"/>
<dbReference type="PANTHER" id="PTHR31267:SF7">
    <property type="entry name" value="DENTIN SIALOPHOSPHOPROTEIN-LIKE PROTEIN"/>
    <property type="match status" value="1"/>
</dbReference>
<feature type="region of interest" description="Disordered" evidence="1">
    <location>
        <begin position="741"/>
        <end position="794"/>
    </location>
</feature>
<feature type="region of interest" description="Disordered" evidence="1">
    <location>
        <begin position="681"/>
        <end position="700"/>
    </location>
</feature>
<feature type="region of interest" description="Disordered" evidence="1">
    <location>
        <begin position="401"/>
        <end position="431"/>
    </location>
</feature>
<feature type="region of interest" description="Disordered" evidence="1">
    <location>
        <begin position="971"/>
        <end position="1067"/>
    </location>
</feature>
<accession>A0A7J8M3H6</accession>
<feature type="compositionally biased region" description="Polar residues" evidence="1">
    <location>
        <begin position="505"/>
        <end position="518"/>
    </location>
</feature>
<feature type="compositionally biased region" description="Polar residues" evidence="1">
    <location>
        <begin position="418"/>
        <end position="431"/>
    </location>
</feature>
<feature type="non-terminal residue" evidence="2">
    <location>
        <position position="1"/>
    </location>
</feature>
<feature type="compositionally biased region" description="Low complexity" evidence="1">
    <location>
        <begin position="1041"/>
        <end position="1055"/>
    </location>
</feature>
<gene>
    <name evidence="2" type="ORF">Golob_016200</name>
</gene>
<feature type="compositionally biased region" description="Polar residues" evidence="1">
    <location>
        <begin position="985"/>
        <end position="998"/>
    </location>
</feature>
<evidence type="ECO:0000313" key="3">
    <source>
        <dbReference type="Proteomes" id="UP000593572"/>
    </source>
</evidence>
<organism evidence="2 3">
    <name type="scientific">Gossypium lobatum</name>
    <dbReference type="NCBI Taxonomy" id="34289"/>
    <lineage>
        <taxon>Eukaryota</taxon>
        <taxon>Viridiplantae</taxon>
        <taxon>Streptophyta</taxon>
        <taxon>Embryophyta</taxon>
        <taxon>Tracheophyta</taxon>
        <taxon>Spermatophyta</taxon>
        <taxon>Magnoliopsida</taxon>
        <taxon>eudicotyledons</taxon>
        <taxon>Gunneridae</taxon>
        <taxon>Pentapetalae</taxon>
        <taxon>rosids</taxon>
        <taxon>malvids</taxon>
        <taxon>Malvales</taxon>
        <taxon>Malvaceae</taxon>
        <taxon>Malvoideae</taxon>
        <taxon>Gossypium</taxon>
    </lineage>
</organism>
<feature type="region of interest" description="Disordered" evidence="1">
    <location>
        <begin position="926"/>
        <end position="952"/>
    </location>
</feature>
<comment type="caution">
    <text evidence="2">The sequence shown here is derived from an EMBL/GenBank/DDBJ whole genome shotgun (WGS) entry which is preliminary data.</text>
</comment>
<feature type="compositionally biased region" description="Polar residues" evidence="1">
    <location>
        <begin position="940"/>
        <end position="950"/>
    </location>
</feature>
<proteinExistence type="predicted"/>
<keyword evidence="3" id="KW-1185">Reference proteome</keyword>
<dbReference type="PANTHER" id="PTHR31267">
    <property type="entry name" value="DENTIN SIALOPHOSPHOPROTEIN-LIKE PROTEIN"/>
    <property type="match status" value="1"/>
</dbReference>
<reference evidence="2 3" key="1">
    <citation type="journal article" date="2019" name="Genome Biol. Evol.">
        <title>Insights into the evolution of the New World diploid cottons (Gossypium, subgenus Houzingenia) based on genome sequencing.</title>
        <authorList>
            <person name="Grover C.E."/>
            <person name="Arick M.A. 2nd"/>
            <person name="Thrash A."/>
            <person name="Conover J.L."/>
            <person name="Sanders W.S."/>
            <person name="Peterson D.G."/>
            <person name="Frelichowski J.E."/>
            <person name="Scheffler J.A."/>
            <person name="Scheffler B.E."/>
            <person name="Wendel J.F."/>
        </authorList>
    </citation>
    <scope>NUCLEOTIDE SEQUENCE [LARGE SCALE GENOMIC DNA]</scope>
    <source>
        <strain evidence="2">157</strain>
        <tissue evidence="2">Leaf</tissue>
    </source>
</reference>
<protein>
    <submittedName>
        <fullName evidence="2">Uncharacterized protein</fullName>
    </submittedName>
</protein>
<evidence type="ECO:0000313" key="2">
    <source>
        <dbReference type="EMBL" id="MBA0559224.1"/>
    </source>
</evidence>
<feature type="compositionally biased region" description="Polar residues" evidence="1">
    <location>
        <begin position="1004"/>
        <end position="1013"/>
    </location>
</feature>
<feature type="compositionally biased region" description="Polar residues" evidence="1">
    <location>
        <begin position="747"/>
        <end position="784"/>
    </location>
</feature>
<dbReference type="Proteomes" id="UP000593572">
    <property type="component" value="Unassembled WGS sequence"/>
</dbReference>